<evidence type="ECO:0000259" key="1">
    <source>
        <dbReference type="PROSITE" id="PS51186"/>
    </source>
</evidence>
<sequence>MDIQRGKQRFYVEHSGEVVAEITYTETGEKEMTIDHTVVSEELRGQKMGNKLVKKVVELAREENKKIIPACSFARKEFEKNQEYQDVLAE</sequence>
<evidence type="ECO:0000313" key="4">
    <source>
        <dbReference type="Proteomes" id="UP000595254"/>
    </source>
</evidence>
<dbReference type="InterPro" id="IPR045057">
    <property type="entry name" value="Gcn5-rel_NAT"/>
</dbReference>
<gene>
    <name evidence="3" type="ORF">I6J18_18920</name>
</gene>
<feature type="domain" description="N-acetyltransferase" evidence="2">
    <location>
        <begin position="2"/>
        <end position="89"/>
    </location>
</feature>
<dbReference type="InterPro" id="IPR016181">
    <property type="entry name" value="Acyl_CoA_acyltransferase"/>
</dbReference>
<protein>
    <submittedName>
        <fullName evidence="3">N-acetyltransferase</fullName>
    </submittedName>
</protein>
<evidence type="ECO:0000259" key="2">
    <source>
        <dbReference type="PROSITE" id="PS51729"/>
    </source>
</evidence>
<dbReference type="Pfam" id="PF14542">
    <property type="entry name" value="Acetyltransf_CG"/>
    <property type="match status" value="1"/>
</dbReference>
<dbReference type="PROSITE" id="PS51729">
    <property type="entry name" value="GNAT_YJDJ"/>
    <property type="match status" value="1"/>
</dbReference>
<proteinExistence type="predicted"/>
<dbReference type="GO" id="GO:0016747">
    <property type="term" value="F:acyltransferase activity, transferring groups other than amino-acyl groups"/>
    <property type="evidence" value="ECO:0007669"/>
    <property type="project" value="InterPro"/>
</dbReference>
<dbReference type="Proteomes" id="UP000595254">
    <property type="component" value="Chromosome"/>
</dbReference>
<dbReference type="PROSITE" id="PS51186">
    <property type="entry name" value="GNAT"/>
    <property type="match status" value="1"/>
</dbReference>
<dbReference type="SUPFAM" id="SSF55729">
    <property type="entry name" value="Acyl-CoA N-acyltransferases (Nat)"/>
    <property type="match status" value="1"/>
</dbReference>
<name>A0A974NL00_PERPY</name>
<dbReference type="InterPro" id="IPR031165">
    <property type="entry name" value="GNAT_YJDJ"/>
</dbReference>
<dbReference type="KEGG" id="ppsr:I6J18_18920"/>
<dbReference type="CDD" id="cd04301">
    <property type="entry name" value="NAT_SF"/>
    <property type="match status" value="1"/>
</dbReference>
<reference evidence="3 4" key="1">
    <citation type="submission" date="2021-01" db="EMBL/GenBank/DDBJ databases">
        <title>FDA dAtabase for Regulatory Grade micrObial Sequences (FDA-ARGOS): Supporting development and validation of Infectious Disease Dx tests.</title>
        <authorList>
            <person name="Nelson B."/>
            <person name="Plummer A."/>
            <person name="Tallon L."/>
            <person name="Sadzewicz L."/>
            <person name="Zhao X."/>
            <person name="Boylan J."/>
            <person name="Ott S."/>
            <person name="Bowen H."/>
            <person name="Vavikolanu K."/>
            <person name="Mehta A."/>
            <person name="Aluvathingal J."/>
            <person name="Nadendla S."/>
            <person name="Myers T."/>
            <person name="Yan Y."/>
            <person name="Sichtig H."/>
        </authorList>
    </citation>
    <scope>NUCLEOTIDE SEQUENCE [LARGE SCALE GENOMIC DNA]</scope>
    <source>
        <strain evidence="3 4">FDAARGOS_1161</strain>
    </source>
</reference>
<dbReference type="RefSeq" id="WP_040374562.1">
    <property type="nucleotide sequence ID" value="NZ_CP068053.1"/>
</dbReference>
<evidence type="ECO:0000313" key="3">
    <source>
        <dbReference type="EMBL" id="QQS99638.1"/>
    </source>
</evidence>
<dbReference type="PANTHER" id="PTHR31435:SF10">
    <property type="entry name" value="BSR4717 PROTEIN"/>
    <property type="match status" value="1"/>
</dbReference>
<accession>A0A974NL00</accession>
<dbReference type="InterPro" id="IPR000182">
    <property type="entry name" value="GNAT_dom"/>
</dbReference>
<organism evidence="3 4">
    <name type="scientific">Peribacillus psychrosaccharolyticus</name>
    <name type="common">Bacillus psychrosaccharolyticus</name>
    <dbReference type="NCBI Taxonomy" id="1407"/>
    <lineage>
        <taxon>Bacteria</taxon>
        <taxon>Bacillati</taxon>
        <taxon>Bacillota</taxon>
        <taxon>Bacilli</taxon>
        <taxon>Bacillales</taxon>
        <taxon>Bacillaceae</taxon>
        <taxon>Peribacillus</taxon>
    </lineage>
</organism>
<feature type="domain" description="N-acetyltransferase" evidence="1">
    <location>
        <begin position="1"/>
        <end position="90"/>
    </location>
</feature>
<dbReference type="Gene3D" id="3.40.630.30">
    <property type="match status" value="1"/>
</dbReference>
<dbReference type="AlphaFoldDB" id="A0A974NL00"/>
<keyword evidence="4" id="KW-1185">Reference proteome</keyword>
<dbReference type="EMBL" id="CP068053">
    <property type="protein sequence ID" value="QQS99638.1"/>
    <property type="molecule type" value="Genomic_DNA"/>
</dbReference>
<dbReference type="PANTHER" id="PTHR31435">
    <property type="entry name" value="PROTEIN NATD1"/>
    <property type="match status" value="1"/>
</dbReference>